<keyword evidence="6" id="KW-1185">Reference proteome</keyword>
<keyword evidence="1" id="KW-0378">Hydrolase</keyword>
<accession>A0A138A8T9</accession>
<dbReference type="Gene3D" id="3.40.50.850">
    <property type="entry name" value="Isochorismatase-like"/>
    <property type="match status" value="1"/>
</dbReference>
<evidence type="ECO:0000259" key="2">
    <source>
        <dbReference type="Pfam" id="PF00857"/>
    </source>
</evidence>
<proteinExistence type="predicted"/>
<reference evidence="4" key="1">
    <citation type="submission" date="2016-02" db="EMBL/GenBank/DDBJ databases">
        <authorList>
            <person name="Teng J.L."/>
            <person name="Yang Y."/>
            <person name="Huang Y."/>
            <person name="Guo F."/>
            <person name="Wei W."/>
            <person name="Chen J.H."/>
            <person name="Wong S.Y."/>
            <person name="Lau S.K."/>
            <person name="Woo P.C."/>
        </authorList>
    </citation>
    <scope>NUCLEOTIDE SEQUENCE</scope>
    <source>
        <strain evidence="4">JCM 15929</strain>
    </source>
</reference>
<dbReference type="InterPro" id="IPR000868">
    <property type="entry name" value="Isochorismatase-like_dom"/>
</dbReference>
<evidence type="ECO:0000313" key="6">
    <source>
        <dbReference type="Proteomes" id="UP000070409"/>
    </source>
</evidence>
<dbReference type="Pfam" id="PF00857">
    <property type="entry name" value="Isochorismatase"/>
    <property type="match status" value="1"/>
</dbReference>
<dbReference type="PANTHER" id="PTHR43540">
    <property type="entry name" value="PEROXYUREIDOACRYLATE/UREIDOACRYLATE AMIDOHYDROLASE-RELATED"/>
    <property type="match status" value="1"/>
</dbReference>
<comment type="caution">
    <text evidence="4">The sequence shown here is derived from an EMBL/GenBank/DDBJ whole genome shotgun (WGS) entry which is preliminary data.</text>
</comment>
<dbReference type="RefSeq" id="WP_068572782.1">
    <property type="nucleotide sequence ID" value="NZ_LSRE01000034.1"/>
</dbReference>
<dbReference type="STRING" id="239498.AXK60_12255"/>
<evidence type="ECO:0000313" key="5">
    <source>
        <dbReference type="Proteomes" id="UP000070258"/>
    </source>
</evidence>
<reference evidence="5" key="3">
    <citation type="submission" date="2016-02" db="EMBL/GenBank/DDBJ databases">
        <authorList>
            <person name="Wen L."/>
            <person name="He K."/>
            <person name="Yang H."/>
        </authorList>
    </citation>
    <scope>NUCLEOTIDE SEQUENCE [LARGE SCALE GENOMIC DNA]</scope>
    <source>
        <strain evidence="5">JCM 15929</strain>
    </source>
</reference>
<dbReference type="OrthoDB" id="9814140at2"/>
<evidence type="ECO:0000256" key="1">
    <source>
        <dbReference type="ARBA" id="ARBA00022801"/>
    </source>
</evidence>
<dbReference type="Proteomes" id="UP000070409">
    <property type="component" value="Unassembled WGS sequence"/>
</dbReference>
<dbReference type="SUPFAM" id="SSF52499">
    <property type="entry name" value="Isochorismatase-like hydrolases"/>
    <property type="match status" value="1"/>
</dbReference>
<reference evidence="3 6" key="2">
    <citation type="submission" date="2016-02" db="EMBL/GenBank/DDBJ databases">
        <authorList>
            <person name="Teng J.L."/>
            <person name="Tang Y."/>
            <person name="Huang Y."/>
            <person name="Guo F."/>
            <person name="Wei W."/>
            <person name="Chen J.H."/>
            <person name="Wong S.Y."/>
            <person name="Lau S.K."/>
            <person name="Woo P.C."/>
        </authorList>
    </citation>
    <scope>NUCLEOTIDE SEQUENCE [LARGE SCALE GENOMIC DNA]</scope>
    <source>
        <strain evidence="3 6">JCM 13375</strain>
    </source>
</reference>
<feature type="domain" description="Isochorismatase-like" evidence="2">
    <location>
        <begin position="6"/>
        <end position="183"/>
    </location>
</feature>
<dbReference type="InterPro" id="IPR036380">
    <property type="entry name" value="Isochorismatase-like_sf"/>
</dbReference>
<protein>
    <submittedName>
        <fullName evidence="4">Isochorismatase</fullName>
    </submittedName>
</protein>
<evidence type="ECO:0000313" key="3">
    <source>
        <dbReference type="EMBL" id="KXO93965.1"/>
    </source>
</evidence>
<sequence>MVNQRSVLILMDFQKGIVDGAERAGQGAVAAAARALSAARDRGVPVVHVRVAFRPDYPEIPPSNRAFAMIREGGDSMTEVSPLTAIVPEVAPLPGEPVVIKRRFGAFSGSDLDVVLRGLQADHLVLAGISTSGVVLSTVRYAGDLDYGLTVLFDACADHDPEVHRVLMRKVFPRQAEVVTVDEWIEALG</sequence>
<dbReference type="Proteomes" id="UP000070258">
    <property type="component" value="Unassembled WGS sequence"/>
</dbReference>
<gene>
    <name evidence="4" type="ORF">AXK60_12255</name>
    <name evidence="3" type="ORF">AXK61_05395</name>
</gene>
<dbReference type="PANTHER" id="PTHR43540:SF1">
    <property type="entry name" value="ISOCHORISMATASE HYDROLASE"/>
    <property type="match status" value="1"/>
</dbReference>
<dbReference type="CDD" id="cd00431">
    <property type="entry name" value="cysteine_hydrolases"/>
    <property type="match status" value="1"/>
</dbReference>
<dbReference type="EMBL" id="LSRF01000056">
    <property type="protein sequence ID" value="KXP06823.1"/>
    <property type="molecule type" value="Genomic_DNA"/>
</dbReference>
<name>A0A138A8T9_9ACTN</name>
<dbReference type="InterPro" id="IPR050272">
    <property type="entry name" value="Isochorismatase-like_hydrls"/>
</dbReference>
<dbReference type="AlphaFoldDB" id="A0A138A8T9"/>
<organism evidence="4 5">
    <name type="scientific">Tsukamurella pseudospumae</name>
    <dbReference type="NCBI Taxonomy" id="239498"/>
    <lineage>
        <taxon>Bacteria</taxon>
        <taxon>Bacillati</taxon>
        <taxon>Actinomycetota</taxon>
        <taxon>Actinomycetes</taxon>
        <taxon>Mycobacteriales</taxon>
        <taxon>Tsukamurellaceae</taxon>
        <taxon>Tsukamurella</taxon>
    </lineage>
</organism>
<dbReference type="EMBL" id="LSRE01000034">
    <property type="protein sequence ID" value="KXO93965.1"/>
    <property type="molecule type" value="Genomic_DNA"/>
</dbReference>
<evidence type="ECO:0000313" key="4">
    <source>
        <dbReference type="EMBL" id="KXP06823.1"/>
    </source>
</evidence>
<dbReference type="GO" id="GO:0016787">
    <property type="term" value="F:hydrolase activity"/>
    <property type="evidence" value="ECO:0007669"/>
    <property type="project" value="UniProtKB-KW"/>
</dbReference>